<reference evidence="1" key="1">
    <citation type="submission" date="2020-09" db="EMBL/GenBank/DDBJ databases">
        <title>Pseudomonas syringae pv. eriobotryae genome sequence causing loquat canker disease.</title>
        <authorList>
            <person name="Fukuda S."/>
            <person name="Tashiro H."/>
            <person name="Nagano Y."/>
        </authorList>
    </citation>
    <scope>NUCLEOTIDE SEQUENCE</scope>
    <source>
        <strain evidence="1">AM001</strain>
    </source>
</reference>
<dbReference type="Proteomes" id="UP000630864">
    <property type="component" value="Unassembled WGS sequence"/>
</dbReference>
<name>A0A9P3AFY6_PSEA0</name>
<sequence length="67" mass="7494">MSSSKAPELDKDLIANLKSKIDMTTAANKYLNENFKNETADIELPGMYCSKVDLQDGSKPFYNCITE</sequence>
<evidence type="ECO:0000313" key="2">
    <source>
        <dbReference type="Proteomes" id="UP000630864"/>
    </source>
</evidence>
<comment type="caution">
    <text evidence="1">The sequence shown here is derived from an EMBL/GenBank/DDBJ whole genome shotgun (WGS) entry which is preliminary data.</text>
</comment>
<dbReference type="AlphaFoldDB" id="A0A9P3AFY6"/>
<gene>
    <name evidence="1" type="ORF">PSE10A_46350</name>
</gene>
<evidence type="ECO:0000313" key="1">
    <source>
        <dbReference type="EMBL" id="GFZ62124.1"/>
    </source>
</evidence>
<dbReference type="EMBL" id="BMZW01000035">
    <property type="protein sequence ID" value="GFZ62124.1"/>
    <property type="molecule type" value="Genomic_DNA"/>
</dbReference>
<protein>
    <submittedName>
        <fullName evidence="1">Uncharacterized protein</fullName>
    </submittedName>
</protein>
<organism evidence="1 2">
    <name type="scientific">Pseudomonas amygdali pv. eriobotryae</name>
    <dbReference type="NCBI Taxonomy" id="129137"/>
    <lineage>
        <taxon>Bacteria</taxon>
        <taxon>Pseudomonadati</taxon>
        <taxon>Pseudomonadota</taxon>
        <taxon>Gammaproteobacteria</taxon>
        <taxon>Pseudomonadales</taxon>
        <taxon>Pseudomonadaceae</taxon>
        <taxon>Pseudomonas</taxon>
        <taxon>Pseudomonas amygdali</taxon>
    </lineage>
</organism>
<accession>A0A9P3AFY6</accession>
<proteinExistence type="predicted"/>